<gene>
    <name evidence="7" type="ORF">LTR25_011030</name>
</gene>
<name>A0AAV9PQ37_9PEZI</name>
<feature type="transmembrane region" description="Helical" evidence="5">
    <location>
        <begin position="79"/>
        <end position="102"/>
    </location>
</feature>
<comment type="caution">
    <text evidence="7">The sequence shown here is derived from an EMBL/GenBank/DDBJ whole genome shotgun (WGS) entry which is preliminary data.</text>
</comment>
<dbReference type="Pfam" id="PF07690">
    <property type="entry name" value="MFS_1"/>
    <property type="match status" value="1"/>
</dbReference>
<evidence type="ECO:0000256" key="1">
    <source>
        <dbReference type="ARBA" id="ARBA00004141"/>
    </source>
</evidence>
<evidence type="ECO:0000313" key="7">
    <source>
        <dbReference type="EMBL" id="KAK5527615.1"/>
    </source>
</evidence>
<evidence type="ECO:0000259" key="6">
    <source>
        <dbReference type="PROSITE" id="PS50850"/>
    </source>
</evidence>
<dbReference type="GO" id="GO:0005886">
    <property type="term" value="C:plasma membrane"/>
    <property type="evidence" value="ECO:0007669"/>
    <property type="project" value="TreeGrafter"/>
</dbReference>
<proteinExistence type="predicted"/>
<feature type="transmembrane region" description="Helical" evidence="5">
    <location>
        <begin position="19"/>
        <end position="42"/>
    </location>
</feature>
<dbReference type="InterPro" id="IPR036259">
    <property type="entry name" value="MFS_trans_sf"/>
</dbReference>
<dbReference type="PROSITE" id="PS50850">
    <property type="entry name" value="MFS"/>
    <property type="match status" value="1"/>
</dbReference>
<evidence type="ECO:0000256" key="2">
    <source>
        <dbReference type="ARBA" id="ARBA00022692"/>
    </source>
</evidence>
<protein>
    <recommendedName>
        <fullName evidence="6">Major facilitator superfamily (MFS) profile domain-containing protein</fullName>
    </recommendedName>
</protein>
<organism evidence="7 8">
    <name type="scientific">Vermiconidia calcicola</name>
    <dbReference type="NCBI Taxonomy" id="1690605"/>
    <lineage>
        <taxon>Eukaryota</taxon>
        <taxon>Fungi</taxon>
        <taxon>Dikarya</taxon>
        <taxon>Ascomycota</taxon>
        <taxon>Pezizomycotina</taxon>
        <taxon>Dothideomycetes</taxon>
        <taxon>Dothideomycetidae</taxon>
        <taxon>Mycosphaerellales</taxon>
        <taxon>Extremaceae</taxon>
        <taxon>Vermiconidia</taxon>
    </lineage>
</organism>
<keyword evidence="8" id="KW-1185">Reference proteome</keyword>
<comment type="subcellular location">
    <subcellularLocation>
        <location evidence="1">Membrane</location>
        <topology evidence="1">Multi-pass membrane protein</topology>
    </subcellularLocation>
</comment>
<dbReference type="Proteomes" id="UP001345827">
    <property type="component" value="Unassembled WGS sequence"/>
</dbReference>
<keyword evidence="3 5" id="KW-1133">Transmembrane helix</keyword>
<keyword evidence="2 5" id="KW-0812">Transmembrane</keyword>
<evidence type="ECO:0000313" key="8">
    <source>
        <dbReference type="Proteomes" id="UP001345827"/>
    </source>
</evidence>
<dbReference type="AlphaFoldDB" id="A0AAV9PQ37"/>
<sequence>MANPAFVEVVKDLNVTIEQASYCTTVFLLLGGVTPLFVVPFANVYGRRILYVIFIVISAVGAYVSAASSSHGGVIVGRALNGLGASIPLGIGAATVSLFNLVHDLSCLTVR</sequence>
<reference evidence="7 8" key="1">
    <citation type="submission" date="2023-06" db="EMBL/GenBank/DDBJ databases">
        <title>Black Yeasts Isolated from many extreme environments.</title>
        <authorList>
            <person name="Coleine C."/>
            <person name="Stajich J.E."/>
            <person name="Selbmann L."/>
        </authorList>
    </citation>
    <scope>NUCLEOTIDE SEQUENCE [LARGE SCALE GENOMIC DNA]</scope>
    <source>
        <strain evidence="7 8">CCFEE 5887</strain>
    </source>
</reference>
<evidence type="ECO:0000256" key="4">
    <source>
        <dbReference type="ARBA" id="ARBA00023136"/>
    </source>
</evidence>
<dbReference type="PANTHER" id="PTHR23502">
    <property type="entry name" value="MAJOR FACILITATOR SUPERFAMILY"/>
    <property type="match status" value="1"/>
</dbReference>
<dbReference type="InterPro" id="IPR020846">
    <property type="entry name" value="MFS_dom"/>
</dbReference>
<dbReference type="GO" id="GO:0022857">
    <property type="term" value="F:transmembrane transporter activity"/>
    <property type="evidence" value="ECO:0007669"/>
    <property type="project" value="InterPro"/>
</dbReference>
<evidence type="ECO:0000256" key="5">
    <source>
        <dbReference type="SAM" id="Phobius"/>
    </source>
</evidence>
<dbReference type="PANTHER" id="PTHR23502:SF2">
    <property type="entry name" value="TRANSPORTER, PUTATIVE (AFU_ORTHOLOGUE AFUA_2G08910)-RELATED"/>
    <property type="match status" value="1"/>
</dbReference>
<feature type="domain" description="Major facilitator superfamily (MFS) profile" evidence="6">
    <location>
        <begin position="1"/>
        <end position="111"/>
    </location>
</feature>
<dbReference type="EMBL" id="JAXLQG010000040">
    <property type="protein sequence ID" value="KAK5527615.1"/>
    <property type="molecule type" value="Genomic_DNA"/>
</dbReference>
<dbReference type="SUPFAM" id="SSF103473">
    <property type="entry name" value="MFS general substrate transporter"/>
    <property type="match status" value="1"/>
</dbReference>
<feature type="transmembrane region" description="Helical" evidence="5">
    <location>
        <begin position="49"/>
        <end position="67"/>
    </location>
</feature>
<accession>A0AAV9PQ37</accession>
<dbReference type="Gene3D" id="1.20.1720.10">
    <property type="entry name" value="Multidrug resistance protein D"/>
    <property type="match status" value="1"/>
</dbReference>
<evidence type="ECO:0000256" key="3">
    <source>
        <dbReference type="ARBA" id="ARBA00022989"/>
    </source>
</evidence>
<dbReference type="InterPro" id="IPR011701">
    <property type="entry name" value="MFS"/>
</dbReference>
<keyword evidence="4 5" id="KW-0472">Membrane</keyword>